<name>A0A6N7L3N7_9ACTN</name>
<dbReference type="NCBIfam" id="NF041528">
    <property type="entry name" value="strep_LAETG"/>
    <property type="match status" value="1"/>
</dbReference>
<accession>A0A6N7L3N7</accession>
<keyword evidence="1" id="KW-0812">Transmembrane</keyword>
<gene>
    <name evidence="2" type="ORF">F7Q99_30780</name>
</gene>
<evidence type="ECO:0000256" key="1">
    <source>
        <dbReference type="SAM" id="Phobius"/>
    </source>
</evidence>
<evidence type="ECO:0008006" key="4">
    <source>
        <dbReference type="Google" id="ProtNLM"/>
    </source>
</evidence>
<comment type="caution">
    <text evidence="2">The sequence shown here is derived from an EMBL/GenBank/DDBJ whole genome shotgun (WGS) entry which is preliminary data.</text>
</comment>
<feature type="transmembrane region" description="Helical" evidence="1">
    <location>
        <begin position="46"/>
        <end position="65"/>
    </location>
</feature>
<dbReference type="AlphaFoldDB" id="A0A6N7L3N7"/>
<dbReference type="RefSeq" id="WP_153467309.1">
    <property type="nucleotide sequence ID" value="NZ_WBOF01000002.1"/>
</dbReference>
<organism evidence="2 3">
    <name type="scientific">Streptomyces kaniharaensis</name>
    <dbReference type="NCBI Taxonomy" id="212423"/>
    <lineage>
        <taxon>Bacteria</taxon>
        <taxon>Bacillati</taxon>
        <taxon>Actinomycetota</taxon>
        <taxon>Actinomycetes</taxon>
        <taxon>Kitasatosporales</taxon>
        <taxon>Streptomycetaceae</taxon>
        <taxon>Streptomyces</taxon>
    </lineage>
</organism>
<evidence type="ECO:0000313" key="2">
    <source>
        <dbReference type="EMBL" id="MQS16463.1"/>
    </source>
</evidence>
<protein>
    <recommendedName>
        <fullName evidence="4">LPXTG cell wall anchor domain-containing protein</fullName>
    </recommendedName>
</protein>
<evidence type="ECO:0000313" key="3">
    <source>
        <dbReference type="Proteomes" id="UP000450000"/>
    </source>
</evidence>
<proteinExistence type="predicted"/>
<dbReference type="Proteomes" id="UP000450000">
    <property type="component" value="Unassembled WGS sequence"/>
</dbReference>
<dbReference type="EMBL" id="WBOF01000002">
    <property type="protein sequence ID" value="MQS16463.1"/>
    <property type="molecule type" value="Genomic_DNA"/>
</dbReference>
<keyword evidence="1" id="KW-0472">Membrane</keyword>
<reference evidence="2 3" key="1">
    <citation type="submission" date="2019-09" db="EMBL/GenBank/DDBJ databases">
        <title>Genome Sequences of Streptomyces kaniharaensis ATCC 21070.</title>
        <authorList>
            <person name="Zhu W."/>
            <person name="De Crecy-Lagard V."/>
            <person name="Richards N.G."/>
        </authorList>
    </citation>
    <scope>NUCLEOTIDE SEQUENCE [LARGE SCALE GENOMIC DNA]</scope>
    <source>
        <strain evidence="2 3">SF-557</strain>
    </source>
</reference>
<sequence length="74" mass="7194">MTAADVAALPGMADAKVGQNIPRNERAQLPVAGPLVDTGSSSATPVIAGVGAGVLLLGTATVVVVRCRKGITAA</sequence>
<keyword evidence="3" id="KW-1185">Reference proteome</keyword>
<keyword evidence="1" id="KW-1133">Transmembrane helix</keyword>